<dbReference type="PANTHER" id="PTHR48052">
    <property type="entry name" value="UNNAMED PRODUCT"/>
    <property type="match status" value="1"/>
</dbReference>
<evidence type="ECO:0000256" key="1">
    <source>
        <dbReference type="ARBA" id="ARBA00004236"/>
    </source>
</evidence>
<keyword evidence="4" id="KW-0732">Signal</keyword>
<dbReference type="GO" id="GO:0005886">
    <property type="term" value="C:plasma membrane"/>
    <property type="evidence" value="ECO:0007669"/>
    <property type="project" value="UniProtKB-SubCell"/>
</dbReference>
<protein>
    <submittedName>
        <fullName evidence="10">GP46-like surface antigen, putative</fullName>
    </submittedName>
</protein>
<keyword evidence="8" id="KW-0325">Glycoprotein</keyword>
<evidence type="ECO:0000256" key="3">
    <source>
        <dbReference type="ARBA" id="ARBA00022692"/>
    </source>
</evidence>
<dbReference type="AlphaFoldDB" id="A0A0S4JDY8"/>
<reference evidence="11" key="1">
    <citation type="submission" date="2015-09" db="EMBL/GenBank/DDBJ databases">
        <authorList>
            <consortium name="Pathogen Informatics"/>
        </authorList>
    </citation>
    <scope>NUCLEOTIDE SEQUENCE [LARGE SCALE GENOMIC DNA]</scope>
    <source>
        <strain evidence="11">Lake Konstanz</strain>
    </source>
</reference>
<evidence type="ECO:0000256" key="7">
    <source>
        <dbReference type="ARBA" id="ARBA00023170"/>
    </source>
</evidence>
<dbReference type="VEuPathDB" id="TriTrypDB:BSAL_22765"/>
<dbReference type="InterPro" id="IPR001611">
    <property type="entry name" value="Leu-rich_rpt"/>
</dbReference>
<dbReference type="Gene3D" id="3.80.10.10">
    <property type="entry name" value="Ribonuclease Inhibitor"/>
    <property type="match status" value="1"/>
</dbReference>
<evidence type="ECO:0000313" key="11">
    <source>
        <dbReference type="Proteomes" id="UP000051952"/>
    </source>
</evidence>
<evidence type="ECO:0000256" key="6">
    <source>
        <dbReference type="ARBA" id="ARBA00023136"/>
    </source>
</evidence>
<keyword evidence="7" id="KW-0675">Receptor</keyword>
<dbReference type="PANTHER" id="PTHR48052:SF66">
    <property type="entry name" value="OS02G0610000 PROTEIN"/>
    <property type="match status" value="1"/>
</dbReference>
<keyword evidence="2" id="KW-1003">Cell membrane</keyword>
<evidence type="ECO:0000256" key="5">
    <source>
        <dbReference type="ARBA" id="ARBA00022989"/>
    </source>
</evidence>
<proteinExistence type="predicted"/>
<keyword evidence="11" id="KW-1185">Reference proteome</keyword>
<keyword evidence="3" id="KW-0812">Transmembrane</keyword>
<accession>A0A0S4JDY8</accession>
<dbReference type="GO" id="GO:0012505">
    <property type="term" value="C:endomembrane system"/>
    <property type="evidence" value="ECO:0007669"/>
    <property type="project" value="UniProtKB-SubCell"/>
</dbReference>
<evidence type="ECO:0000313" key="10">
    <source>
        <dbReference type="EMBL" id="CUG89691.1"/>
    </source>
</evidence>
<dbReference type="Proteomes" id="UP000051952">
    <property type="component" value="Unassembled WGS sequence"/>
</dbReference>
<dbReference type="SUPFAM" id="SSF52058">
    <property type="entry name" value="L domain-like"/>
    <property type="match status" value="1"/>
</dbReference>
<evidence type="ECO:0000256" key="4">
    <source>
        <dbReference type="ARBA" id="ARBA00022729"/>
    </source>
</evidence>
<gene>
    <name evidence="10" type="ORF">BSAL_22765</name>
</gene>
<organism evidence="10 11">
    <name type="scientific">Bodo saltans</name>
    <name type="common">Flagellated protozoan</name>
    <dbReference type="NCBI Taxonomy" id="75058"/>
    <lineage>
        <taxon>Eukaryota</taxon>
        <taxon>Discoba</taxon>
        <taxon>Euglenozoa</taxon>
        <taxon>Kinetoplastea</taxon>
        <taxon>Metakinetoplastina</taxon>
        <taxon>Eubodonida</taxon>
        <taxon>Bodonidae</taxon>
        <taxon>Bodo</taxon>
    </lineage>
</organism>
<dbReference type="Pfam" id="PF00560">
    <property type="entry name" value="LRR_1"/>
    <property type="match status" value="1"/>
</dbReference>
<sequence length="139" mass="15290">MEFNSGSKTRDRLSGTLPDTFRNAPSMQSFLFCFQFVNGTVSDEMIASWPNIQEVRLINNSLSGTIPPSLTTRVSLELLELQSNYFTGTIPRFNAPLVNLTLINIEHNKGLSGSFPDSIVINPALQMVALNNIGQLQGT</sequence>
<feature type="non-terminal residue" evidence="10">
    <location>
        <position position="139"/>
    </location>
</feature>
<evidence type="ECO:0000256" key="2">
    <source>
        <dbReference type="ARBA" id="ARBA00022475"/>
    </source>
</evidence>
<dbReference type="EMBL" id="CYKH01001759">
    <property type="protein sequence ID" value="CUG89691.1"/>
    <property type="molecule type" value="Genomic_DNA"/>
</dbReference>
<dbReference type="InterPro" id="IPR032675">
    <property type="entry name" value="LRR_dom_sf"/>
</dbReference>
<keyword evidence="5" id="KW-1133">Transmembrane helix</keyword>
<name>A0A0S4JDY8_BODSA</name>
<evidence type="ECO:0000256" key="9">
    <source>
        <dbReference type="ARBA" id="ARBA00037847"/>
    </source>
</evidence>
<comment type="subcellular location">
    <subcellularLocation>
        <location evidence="1">Cell membrane</location>
    </subcellularLocation>
    <subcellularLocation>
        <location evidence="9">Endomembrane system</location>
        <topology evidence="9">Single-pass membrane protein</topology>
    </subcellularLocation>
</comment>
<keyword evidence="6" id="KW-0472">Membrane</keyword>
<dbReference type="OrthoDB" id="676979at2759"/>
<evidence type="ECO:0000256" key="8">
    <source>
        <dbReference type="ARBA" id="ARBA00023180"/>
    </source>
</evidence>